<dbReference type="EMBL" id="LATX01002399">
    <property type="protein sequence ID" value="KTB30081.1"/>
    <property type="molecule type" value="Genomic_DNA"/>
</dbReference>
<keyword evidence="2" id="KW-0678">Repressor</keyword>
<feature type="region of interest" description="Disordered" evidence="8">
    <location>
        <begin position="209"/>
        <end position="244"/>
    </location>
</feature>
<keyword evidence="6 7" id="KW-0539">Nucleus</keyword>
<keyword evidence="5" id="KW-0804">Transcription</keyword>
<evidence type="ECO:0000256" key="6">
    <source>
        <dbReference type="ARBA" id="ARBA00023242"/>
    </source>
</evidence>
<name>A0A0W0F1E9_MONRR</name>
<feature type="compositionally biased region" description="Pro residues" evidence="8">
    <location>
        <begin position="1205"/>
        <end position="1216"/>
    </location>
</feature>
<dbReference type="PANTHER" id="PTHR12346">
    <property type="entry name" value="SIN3B-RELATED"/>
    <property type="match status" value="1"/>
</dbReference>
<dbReference type="GO" id="GO:0000122">
    <property type="term" value="P:negative regulation of transcription by RNA polymerase II"/>
    <property type="evidence" value="ECO:0007669"/>
    <property type="project" value="TreeGrafter"/>
</dbReference>
<dbReference type="Gene3D" id="1.20.1160.11">
    <property type="entry name" value="Paired amphipathic helix"/>
    <property type="match status" value="3"/>
</dbReference>
<evidence type="ECO:0000256" key="8">
    <source>
        <dbReference type="SAM" id="MobiDB-lite"/>
    </source>
</evidence>
<feature type="region of interest" description="Disordered" evidence="8">
    <location>
        <begin position="1"/>
        <end position="125"/>
    </location>
</feature>
<dbReference type="Pfam" id="PF16879">
    <property type="entry name" value="Sin3a_C"/>
    <property type="match status" value="1"/>
</dbReference>
<dbReference type="InterPro" id="IPR003822">
    <property type="entry name" value="PAH"/>
</dbReference>
<keyword evidence="3" id="KW-0677">Repeat</keyword>
<organism evidence="10 11">
    <name type="scientific">Moniliophthora roreri</name>
    <name type="common">Frosty pod rot fungus</name>
    <name type="synonym">Monilia roreri</name>
    <dbReference type="NCBI Taxonomy" id="221103"/>
    <lineage>
        <taxon>Eukaryota</taxon>
        <taxon>Fungi</taxon>
        <taxon>Dikarya</taxon>
        <taxon>Basidiomycota</taxon>
        <taxon>Agaricomycotina</taxon>
        <taxon>Agaricomycetes</taxon>
        <taxon>Agaricomycetidae</taxon>
        <taxon>Agaricales</taxon>
        <taxon>Marasmiineae</taxon>
        <taxon>Marasmiaceae</taxon>
        <taxon>Moniliophthora</taxon>
    </lineage>
</organism>
<gene>
    <name evidence="10" type="ORF">WG66_17373</name>
</gene>
<dbReference type="FunFam" id="1.20.1160.11:FF:000002">
    <property type="entry name" value="Paired amphipathic helix protein SIN3"/>
    <property type="match status" value="1"/>
</dbReference>
<feature type="region of interest" description="Disordered" evidence="8">
    <location>
        <begin position="333"/>
        <end position="476"/>
    </location>
</feature>
<feature type="compositionally biased region" description="Basic and acidic residues" evidence="8">
    <location>
        <begin position="18"/>
        <end position="42"/>
    </location>
</feature>
<accession>A0A0W0F1E9</accession>
<dbReference type="InterPro" id="IPR036600">
    <property type="entry name" value="PAH_sf"/>
</dbReference>
<evidence type="ECO:0000259" key="9">
    <source>
        <dbReference type="SMART" id="SM00761"/>
    </source>
</evidence>
<dbReference type="Pfam" id="PF08295">
    <property type="entry name" value="Sin3_corepress"/>
    <property type="match status" value="1"/>
</dbReference>
<evidence type="ECO:0000256" key="5">
    <source>
        <dbReference type="ARBA" id="ARBA00023163"/>
    </source>
</evidence>
<dbReference type="InterPro" id="IPR013194">
    <property type="entry name" value="HDAC_interact_dom"/>
</dbReference>
<keyword evidence="4" id="KW-0805">Transcription regulation</keyword>
<evidence type="ECO:0000313" key="10">
    <source>
        <dbReference type="EMBL" id="KTB30081.1"/>
    </source>
</evidence>
<evidence type="ECO:0000256" key="4">
    <source>
        <dbReference type="ARBA" id="ARBA00023015"/>
    </source>
</evidence>
<dbReference type="InterPro" id="IPR031693">
    <property type="entry name" value="Sin3_C"/>
</dbReference>
<evidence type="ECO:0000313" key="11">
    <source>
        <dbReference type="Proteomes" id="UP000054988"/>
    </source>
</evidence>
<evidence type="ECO:0000256" key="3">
    <source>
        <dbReference type="ARBA" id="ARBA00022737"/>
    </source>
</evidence>
<dbReference type="Proteomes" id="UP000054988">
    <property type="component" value="Unassembled WGS sequence"/>
</dbReference>
<feature type="compositionally biased region" description="Basic and acidic residues" evidence="8">
    <location>
        <begin position="379"/>
        <end position="414"/>
    </location>
</feature>
<feature type="compositionally biased region" description="Low complexity" evidence="8">
    <location>
        <begin position="451"/>
        <end position="464"/>
    </location>
</feature>
<dbReference type="Pfam" id="PF02671">
    <property type="entry name" value="PAH"/>
    <property type="match status" value="3"/>
</dbReference>
<feature type="domain" description="Histone deacetylase interacting" evidence="9">
    <location>
        <begin position="583"/>
        <end position="682"/>
    </location>
</feature>
<dbReference type="SUPFAM" id="SSF47762">
    <property type="entry name" value="PAH2 domain"/>
    <property type="match status" value="3"/>
</dbReference>
<dbReference type="eggNOG" id="KOG4204">
    <property type="taxonomic scope" value="Eukaryota"/>
</dbReference>
<proteinExistence type="predicted"/>
<dbReference type="AlphaFoldDB" id="A0A0W0F1E9"/>
<sequence>MKDATPEPPVAFVAPEPKVAEDEKKTTVEELAETARESRTEEEPPVEAQNKSPIANSKDAPERPPSPMATNLPDHPSAEAPSSSLLMKSTPMSVDTPPPTQPEPEGDQQAGPLSTQANSSSDRPLDVTDALSYLDHVKVQFHDQPDVYNHFLDIMKEFKSQQIDTPGVIKRVSHLFQGHPFLIQGFNTFLPAGYRIECSSDANHITVTTPRGTTMQTTGNTGRGKSSFTWSTTEPGSDGPAVPHPPGTPDPVAMLHRGHTQQQAMEPAVAYVQKIKQRCDPEVYKQFLDILSRYHHAPETIDEEEVSRQIARLFKNAPDLRADFRIFMPEQSQSVLDDPGFGDESERFRLGTPDSKGKRKLDVVASSAGLPQKKKRRAGEREREKEREKERALEKEREREREREKEREREREAALKQSSSRSRKARTESSRYSATNVSAAERRPPHAAALIPSNQLPSQISSSSRGAPLPPSADPNHFFDRVKRALDSRETYHEFLKVVNLFTQGYIDTARLVKESRNFLVGDGELMKQFKDILGWDDRKEKESWVVEQQLTERGMQAGWSKPTIAVIGGEKSQTKPGRVDLNVQYGSYRRLPASEVNVHCSGRDEMCRSVLNDEWVSHPTWASEETGFNVNKKNIYEEALHRSEEERHEYDFHIEAIARTIAVLEPINNKISMLSPEERGPFKLKPNLGGASKAIHQRVIKKIYGREAGAEVWQTMQETPAFAIPVVLQRLKQKEEEWKRGQREWHKVWREVDLRNYAKSLDHQCISFKAADKKALTTKAFVNQIEVAREEQMAKRASLIDPLFARTRPRHQLEFEIDDTSVLQDSLKLIFSFLDRTQGQIGFSERKRIEAFLRSFVPLFFMLDPVTFNSAFTIVSVNDAAGGAETDMSEDGTSDAEMASLASGNSSKGARGKKGGAGDLRKKLLAKSTNRKTRAQDAASPSISRLASPAPMLDEEVKPDAGSIRRGPKRNIFFTNTVFYVLLRLLEVLYSRLSLFKGIAKKSAESSDPNVINPVADSLHLPPPIGSANSDDSRTNAGHFYALMLESCERLFDNELEQNAFEDQMRHMFGVKEAYKIFTIDKLIGVIIKQVQSIFADPKSQDLLEVLKRDRALPLFTTQDQINSRRSTEKILGPDENIFRVDWLLESKTMTIQLIGKDDSSFENSEVLTGRWQAYIDSFVSAETSEGVPTTKTRSPFLRRNLPRPLPGPQDPPPAVLADDNLEIKICVRTYRLFFVSKTEDYLFALQSDDTVDLARQHLTERNKLRKQWLDGHRSPS</sequence>
<feature type="compositionally biased region" description="Low complexity" evidence="8">
    <location>
        <begin position="209"/>
        <end position="224"/>
    </location>
</feature>
<feature type="compositionally biased region" description="Polar residues" evidence="8">
    <location>
        <begin position="226"/>
        <end position="235"/>
    </location>
</feature>
<comment type="subcellular location">
    <subcellularLocation>
        <location evidence="1 7">Nucleus</location>
    </subcellularLocation>
</comment>
<feature type="region of interest" description="Disordered" evidence="8">
    <location>
        <begin position="886"/>
        <end position="962"/>
    </location>
</feature>
<dbReference type="InterPro" id="IPR039774">
    <property type="entry name" value="Sin3-like"/>
</dbReference>
<feature type="compositionally biased region" description="Basic residues" evidence="8">
    <location>
        <begin position="924"/>
        <end position="934"/>
    </location>
</feature>
<feature type="region of interest" description="Disordered" evidence="8">
    <location>
        <begin position="1187"/>
        <end position="1218"/>
    </location>
</feature>
<protein>
    <submittedName>
        <fullName evidence="10">Putative histone deacetylase complex, SIN3 component</fullName>
    </submittedName>
</protein>
<dbReference type="FunFam" id="1.20.1160.11:FF:000001">
    <property type="entry name" value="Paired amphipathic helix protein Sin3"/>
    <property type="match status" value="1"/>
</dbReference>
<reference evidence="10 11" key="1">
    <citation type="submission" date="2015-12" db="EMBL/GenBank/DDBJ databases">
        <title>Draft genome sequence of Moniliophthora roreri, the causal agent of frosty pod rot of cacao.</title>
        <authorList>
            <person name="Aime M.C."/>
            <person name="Diaz-Valderrama J.R."/>
            <person name="Kijpornyongpan T."/>
            <person name="Phillips-Mora W."/>
        </authorList>
    </citation>
    <scope>NUCLEOTIDE SEQUENCE [LARGE SCALE GENOMIC DNA]</scope>
    <source>
        <strain evidence="10 11">MCA 2952</strain>
    </source>
</reference>
<dbReference type="GO" id="GO:0003714">
    <property type="term" value="F:transcription corepressor activity"/>
    <property type="evidence" value="ECO:0007669"/>
    <property type="project" value="InterPro"/>
</dbReference>
<dbReference type="PROSITE" id="PS51477">
    <property type="entry name" value="PAH"/>
    <property type="match status" value="2"/>
</dbReference>
<feature type="compositionally biased region" description="Polar residues" evidence="8">
    <location>
        <begin position="111"/>
        <end position="122"/>
    </location>
</feature>
<evidence type="ECO:0000256" key="7">
    <source>
        <dbReference type="PROSITE-ProRule" id="PRU00810"/>
    </source>
</evidence>
<comment type="caution">
    <text evidence="10">The sequence shown here is derived from an EMBL/GenBank/DDBJ whole genome shotgun (WGS) entry which is preliminary data.</text>
</comment>
<feature type="compositionally biased region" description="Polar residues" evidence="8">
    <location>
        <begin position="80"/>
        <end position="93"/>
    </location>
</feature>
<dbReference type="SMART" id="SM00761">
    <property type="entry name" value="HDAC_interact"/>
    <property type="match status" value="1"/>
</dbReference>
<evidence type="ECO:0000256" key="1">
    <source>
        <dbReference type="ARBA" id="ARBA00004123"/>
    </source>
</evidence>
<dbReference type="PANTHER" id="PTHR12346:SF0">
    <property type="entry name" value="SIN3A, ISOFORM G"/>
    <property type="match status" value="1"/>
</dbReference>
<dbReference type="GO" id="GO:0070822">
    <property type="term" value="C:Sin3-type complex"/>
    <property type="evidence" value="ECO:0007669"/>
    <property type="project" value="TreeGrafter"/>
</dbReference>
<evidence type="ECO:0000256" key="2">
    <source>
        <dbReference type="ARBA" id="ARBA00022491"/>
    </source>
</evidence>